<reference evidence="2 3" key="1">
    <citation type="journal article" date="2024" name="Ann. Entomol. Soc. Am.">
        <title>Genomic analyses of the southern and eastern yellowjacket wasps (Hymenoptera: Vespidae) reveal evolutionary signatures of social life.</title>
        <authorList>
            <person name="Catto M.A."/>
            <person name="Caine P.B."/>
            <person name="Orr S.E."/>
            <person name="Hunt B.G."/>
            <person name="Goodisman M.A.D."/>
        </authorList>
    </citation>
    <scope>NUCLEOTIDE SEQUENCE [LARGE SCALE GENOMIC DNA]</scope>
    <source>
        <strain evidence="2">233</strain>
        <tissue evidence="2">Head and thorax</tissue>
    </source>
</reference>
<dbReference type="Proteomes" id="UP001607302">
    <property type="component" value="Unassembled WGS sequence"/>
</dbReference>
<protein>
    <submittedName>
        <fullName evidence="2">Uncharacterized protein</fullName>
    </submittedName>
</protein>
<keyword evidence="1" id="KW-1133">Transmembrane helix</keyword>
<proteinExistence type="predicted"/>
<accession>A0ABD2B2S7</accession>
<gene>
    <name evidence="2" type="ORF">V1478_007298</name>
</gene>
<evidence type="ECO:0000313" key="3">
    <source>
        <dbReference type="Proteomes" id="UP001607302"/>
    </source>
</evidence>
<evidence type="ECO:0000313" key="2">
    <source>
        <dbReference type="EMBL" id="KAL2727020.1"/>
    </source>
</evidence>
<feature type="transmembrane region" description="Helical" evidence="1">
    <location>
        <begin position="52"/>
        <end position="80"/>
    </location>
</feature>
<sequence>MFCFVSFPKRSIVCSIPENILQIVLVRTTVIVKSPMSFLIVAILVKTRLITGLVFMIIITEASIMITLLVIASTVSMIRIVGLVRNFSMTRRMSILVESFSRFILLIVTSRVLFSLVIRRQVFIVQRSVLSIISLFIKINALQFALF</sequence>
<keyword evidence="3" id="KW-1185">Reference proteome</keyword>
<keyword evidence="1" id="KW-0472">Membrane</keyword>
<dbReference type="EMBL" id="JAUDFV010000133">
    <property type="protein sequence ID" value="KAL2727020.1"/>
    <property type="molecule type" value="Genomic_DNA"/>
</dbReference>
<evidence type="ECO:0000256" key="1">
    <source>
        <dbReference type="SAM" id="Phobius"/>
    </source>
</evidence>
<keyword evidence="1" id="KW-0812">Transmembrane</keyword>
<feature type="transmembrane region" description="Helical" evidence="1">
    <location>
        <begin position="129"/>
        <end position="146"/>
    </location>
</feature>
<name>A0ABD2B2S7_VESSQ</name>
<comment type="caution">
    <text evidence="2">The sequence shown here is derived from an EMBL/GenBank/DDBJ whole genome shotgun (WGS) entry which is preliminary data.</text>
</comment>
<dbReference type="AlphaFoldDB" id="A0ABD2B2S7"/>
<organism evidence="2 3">
    <name type="scientific">Vespula squamosa</name>
    <name type="common">Southern yellow jacket</name>
    <name type="synonym">Wasp</name>
    <dbReference type="NCBI Taxonomy" id="30214"/>
    <lineage>
        <taxon>Eukaryota</taxon>
        <taxon>Metazoa</taxon>
        <taxon>Ecdysozoa</taxon>
        <taxon>Arthropoda</taxon>
        <taxon>Hexapoda</taxon>
        <taxon>Insecta</taxon>
        <taxon>Pterygota</taxon>
        <taxon>Neoptera</taxon>
        <taxon>Endopterygota</taxon>
        <taxon>Hymenoptera</taxon>
        <taxon>Apocrita</taxon>
        <taxon>Aculeata</taxon>
        <taxon>Vespoidea</taxon>
        <taxon>Vespidae</taxon>
        <taxon>Vespinae</taxon>
        <taxon>Vespula</taxon>
    </lineage>
</organism>